<feature type="transmembrane region" description="Helical" evidence="1">
    <location>
        <begin position="68"/>
        <end position="88"/>
    </location>
</feature>
<dbReference type="PANTHER" id="PTHR36833:SF2">
    <property type="entry name" value="SLR0610 PROTEIN"/>
    <property type="match status" value="1"/>
</dbReference>
<keyword evidence="1" id="KW-0812">Transmembrane</keyword>
<name>A0A1Z3N4D6_BDEBC</name>
<protein>
    <recommendedName>
        <fullName evidence="4">ABC transporter permease</fullName>
    </recommendedName>
</protein>
<dbReference type="AlphaFoldDB" id="A0A1Z3N4D6"/>
<keyword evidence="1" id="KW-1133">Transmembrane helix</keyword>
<dbReference type="PANTHER" id="PTHR36833">
    <property type="entry name" value="SLR0610 PROTEIN-RELATED"/>
    <property type="match status" value="1"/>
</dbReference>
<sequence>MFQTLKKYLSLYAALFRTSFIADLEYRVNFITRIATDIFWYLAQIMTFEVLFRHTPKIGDWNLEQMRVFLGVVFVVDGLYMIILSENLDQFSEKVRKGDLDLLLAKPINSQFMISLQKASTAMIGNLIIASSWFIYSIIQLSNFEWLRLFWLLLLVPCGLVALYAMRFFMASTAVIFARSENLQFIWYQIYRLGMRPDSIYVPWFKWMLLTALPVGVIASVPARALLEPPDFALFAWVVVLSGILIYLTNKFWKFALRFYSSASS</sequence>
<evidence type="ECO:0000256" key="1">
    <source>
        <dbReference type="SAM" id="Phobius"/>
    </source>
</evidence>
<reference evidence="2 3" key="1">
    <citation type="submission" date="2017-04" db="EMBL/GenBank/DDBJ databases">
        <title>Whole genome sequence of Bdellovibrio bacteriovorus strain SSB218315.</title>
        <authorList>
            <person name="Oyedara O."/>
            <person name="Rodriguez-Perez M.A."/>
        </authorList>
    </citation>
    <scope>NUCLEOTIDE SEQUENCE [LARGE SCALE GENOMIC DNA]</scope>
    <source>
        <strain evidence="2 3">SSB218315</strain>
    </source>
</reference>
<dbReference type="InterPro" id="IPR010390">
    <property type="entry name" value="ABC-2_transporter-like"/>
</dbReference>
<feature type="transmembrane region" description="Helical" evidence="1">
    <location>
        <begin position="30"/>
        <end position="48"/>
    </location>
</feature>
<organism evidence="2 3">
    <name type="scientific">Bdellovibrio bacteriovorus</name>
    <dbReference type="NCBI Taxonomy" id="959"/>
    <lineage>
        <taxon>Bacteria</taxon>
        <taxon>Pseudomonadati</taxon>
        <taxon>Bdellovibrionota</taxon>
        <taxon>Bdellovibrionia</taxon>
        <taxon>Bdellovibrionales</taxon>
        <taxon>Pseudobdellovibrionaceae</taxon>
        <taxon>Bdellovibrio</taxon>
    </lineage>
</organism>
<dbReference type="Proteomes" id="UP000197003">
    <property type="component" value="Chromosome"/>
</dbReference>
<feature type="transmembrane region" description="Helical" evidence="1">
    <location>
        <begin position="199"/>
        <end position="220"/>
    </location>
</feature>
<evidence type="ECO:0000313" key="2">
    <source>
        <dbReference type="EMBL" id="ASD62343.1"/>
    </source>
</evidence>
<feature type="transmembrane region" description="Helical" evidence="1">
    <location>
        <begin position="151"/>
        <end position="178"/>
    </location>
</feature>
<dbReference type="EMBL" id="CP020946">
    <property type="protein sequence ID" value="ASD62343.1"/>
    <property type="molecule type" value="Genomic_DNA"/>
</dbReference>
<proteinExistence type="predicted"/>
<dbReference type="OrthoDB" id="5291114at2"/>
<feature type="transmembrane region" description="Helical" evidence="1">
    <location>
        <begin position="232"/>
        <end position="249"/>
    </location>
</feature>
<keyword evidence="1" id="KW-0472">Membrane</keyword>
<dbReference type="RefSeq" id="WP_088563992.1">
    <property type="nucleotide sequence ID" value="NZ_CP020946.1"/>
</dbReference>
<evidence type="ECO:0008006" key="4">
    <source>
        <dbReference type="Google" id="ProtNLM"/>
    </source>
</evidence>
<dbReference type="Pfam" id="PF06182">
    <property type="entry name" value="ABC2_membrane_6"/>
    <property type="match status" value="1"/>
</dbReference>
<accession>A0A1Z3N4D6</accession>
<evidence type="ECO:0000313" key="3">
    <source>
        <dbReference type="Proteomes" id="UP000197003"/>
    </source>
</evidence>
<gene>
    <name evidence="2" type="ORF">B9G79_01575</name>
</gene>
<feature type="transmembrane region" description="Helical" evidence="1">
    <location>
        <begin position="119"/>
        <end position="139"/>
    </location>
</feature>